<dbReference type="Gene3D" id="2.30.110.10">
    <property type="entry name" value="Electron Transport, Fmn-binding Protein, Chain A"/>
    <property type="match status" value="1"/>
</dbReference>
<evidence type="ECO:0008006" key="5">
    <source>
        <dbReference type="Google" id="ProtNLM"/>
    </source>
</evidence>
<dbReference type="RefSeq" id="WP_174861828.1">
    <property type="nucleotide sequence ID" value="NZ_AP021884.1"/>
</dbReference>
<evidence type="ECO:0000313" key="4">
    <source>
        <dbReference type="Proteomes" id="UP000321337"/>
    </source>
</evidence>
<protein>
    <recommendedName>
        <fullName evidence="5">Tetrahydromethanopterin synthesis protein</fullName>
    </recommendedName>
</protein>
<accession>A0A512L5Z2</accession>
<proteinExistence type="predicted"/>
<name>A0A512L5Z2_9PROT</name>
<dbReference type="Pfam" id="PF04289">
    <property type="entry name" value="DUF447_N"/>
    <property type="match status" value="1"/>
</dbReference>
<feature type="domain" description="DUF447" evidence="2">
    <location>
        <begin position="126"/>
        <end position="178"/>
    </location>
</feature>
<dbReference type="EMBL" id="BKAD01000009">
    <property type="protein sequence ID" value="GEP29906.1"/>
    <property type="molecule type" value="Genomic_DNA"/>
</dbReference>
<sequence>MSLIHEAILTTATLDGGTHIAPLGFRREGAYIVLAPFHPSRTLDNLRATGVAALSHTDDVRVFAGCLTGRREWPLTPCAHIPCGRLGNALSHSELNVIRVEEDSVRPRFYCREVASHNHAPFPGHNRAQAAVIEACILISRLGMLPMDKLEREMAYLAIAIEKTAGPHEMEAWGWLKEKIEAHRAAERVA</sequence>
<evidence type="ECO:0000259" key="2">
    <source>
        <dbReference type="Pfam" id="PF20766"/>
    </source>
</evidence>
<evidence type="ECO:0000259" key="1">
    <source>
        <dbReference type="Pfam" id="PF04289"/>
    </source>
</evidence>
<dbReference type="InterPro" id="IPR012349">
    <property type="entry name" value="Split_barrel_FMN-bd"/>
</dbReference>
<dbReference type="Proteomes" id="UP000321337">
    <property type="component" value="Unassembled WGS sequence"/>
</dbReference>
<dbReference type="SUPFAM" id="SSF50475">
    <property type="entry name" value="FMN-binding split barrel"/>
    <property type="match status" value="1"/>
</dbReference>
<dbReference type="InterPro" id="IPR007386">
    <property type="entry name" value="DUF447_N"/>
</dbReference>
<organism evidence="3 4">
    <name type="scientific">Sulfuriferula plumbiphila</name>
    <dbReference type="NCBI Taxonomy" id="171865"/>
    <lineage>
        <taxon>Bacteria</taxon>
        <taxon>Pseudomonadati</taxon>
        <taxon>Pseudomonadota</taxon>
        <taxon>Betaproteobacteria</taxon>
        <taxon>Nitrosomonadales</taxon>
        <taxon>Sulfuricellaceae</taxon>
        <taxon>Sulfuriferula</taxon>
    </lineage>
</organism>
<dbReference type="InterPro" id="IPR049288">
    <property type="entry name" value="DUF447_C"/>
</dbReference>
<dbReference type="Gene3D" id="1.20.58.290">
    <property type="entry name" value="Hypothetical membrane protein ta0354_69_121"/>
    <property type="match status" value="1"/>
</dbReference>
<reference evidence="3 4" key="1">
    <citation type="submission" date="2019-07" db="EMBL/GenBank/DDBJ databases">
        <title>Whole genome shotgun sequence of Thiobacillus plumbophilus NBRC 107929.</title>
        <authorList>
            <person name="Hosoyama A."/>
            <person name="Uohara A."/>
            <person name="Ohji S."/>
            <person name="Ichikawa N."/>
        </authorList>
    </citation>
    <scope>NUCLEOTIDE SEQUENCE [LARGE SCALE GENOMIC DNA]</scope>
    <source>
        <strain evidence="3 4">NBRC 107929</strain>
    </source>
</reference>
<evidence type="ECO:0000313" key="3">
    <source>
        <dbReference type="EMBL" id="GEP29906.1"/>
    </source>
</evidence>
<gene>
    <name evidence="3" type="ORF">TPL01_10440</name>
</gene>
<comment type="caution">
    <text evidence="3">The sequence shown here is derived from an EMBL/GenBank/DDBJ whole genome shotgun (WGS) entry which is preliminary data.</text>
</comment>
<dbReference type="Pfam" id="PF20766">
    <property type="entry name" value="DUF447_C"/>
    <property type="match status" value="1"/>
</dbReference>
<keyword evidence="4" id="KW-1185">Reference proteome</keyword>
<feature type="domain" description="DUF447" evidence="1">
    <location>
        <begin position="6"/>
        <end position="119"/>
    </location>
</feature>
<dbReference type="AlphaFoldDB" id="A0A512L5Z2"/>